<dbReference type="InterPro" id="IPR052033">
    <property type="entry name" value="Glutaryl-CoA_DH_mitochondrial"/>
</dbReference>
<reference evidence="15" key="1">
    <citation type="journal article" date="2019" name="Int. J. Syst. Evol. Microbiol.">
        <title>The Global Catalogue of Microorganisms (GCM) 10K type strain sequencing project: providing services to taxonomists for standard genome sequencing and annotation.</title>
        <authorList>
            <consortium name="The Broad Institute Genomics Platform"/>
            <consortium name="The Broad Institute Genome Sequencing Center for Infectious Disease"/>
            <person name="Wu L."/>
            <person name="Ma J."/>
        </authorList>
    </citation>
    <scope>NUCLEOTIDE SEQUENCE [LARGE SCALE GENOMIC DNA]</scope>
    <source>
        <strain evidence="15">NBRC 108755</strain>
    </source>
</reference>
<evidence type="ECO:0000259" key="12">
    <source>
        <dbReference type="Pfam" id="PF00441"/>
    </source>
</evidence>
<dbReference type="PROSITE" id="PS00072">
    <property type="entry name" value="ACYL_COA_DH_1"/>
    <property type="match status" value="1"/>
</dbReference>
<dbReference type="SUPFAM" id="SSF47203">
    <property type="entry name" value="Acyl-CoA dehydrogenase C-terminal domain-like"/>
    <property type="match status" value="1"/>
</dbReference>
<evidence type="ECO:0000256" key="1">
    <source>
        <dbReference type="ARBA" id="ARBA00001974"/>
    </source>
</evidence>
<dbReference type="InterPro" id="IPR009075">
    <property type="entry name" value="AcylCo_DH/oxidase_C"/>
</dbReference>
<evidence type="ECO:0000256" key="11">
    <source>
        <dbReference type="RuleBase" id="RU362125"/>
    </source>
</evidence>
<gene>
    <name evidence="14" type="ORF">GCM10025869_14890</name>
</gene>
<name>A0ABQ6JRM0_9MICO</name>
<keyword evidence="3 11" id="KW-0285">Flavoprotein</keyword>
<evidence type="ECO:0000256" key="4">
    <source>
        <dbReference type="ARBA" id="ARBA00022827"/>
    </source>
</evidence>
<keyword evidence="15" id="KW-1185">Reference proteome</keyword>
<dbReference type="Pfam" id="PF02770">
    <property type="entry name" value="Acyl-CoA_dh_M"/>
    <property type="match status" value="1"/>
</dbReference>
<evidence type="ECO:0000256" key="8">
    <source>
        <dbReference type="ARBA" id="ARBA00037927"/>
    </source>
</evidence>
<organism evidence="14 15">
    <name type="scientific">Homoserinibacter gongjuensis</name>
    <dbReference type="NCBI Taxonomy" id="1162968"/>
    <lineage>
        <taxon>Bacteria</taxon>
        <taxon>Bacillati</taxon>
        <taxon>Actinomycetota</taxon>
        <taxon>Actinomycetes</taxon>
        <taxon>Micrococcales</taxon>
        <taxon>Microbacteriaceae</taxon>
        <taxon>Homoserinibacter</taxon>
    </lineage>
</organism>
<evidence type="ECO:0000256" key="10">
    <source>
        <dbReference type="ARBA" id="ARBA00049493"/>
    </source>
</evidence>
<comment type="pathway">
    <text evidence="7">Amino-acid metabolism; lysine degradation.</text>
</comment>
<protein>
    <recommendedName>
        <fullName evidence="9">glutaryl-CoA dehydrogenase (ETF)</fullName>
        <ecNumber evidence="9">1.3.8.6</ecNumber>
    </recommendedName>
</protein>
<dbReference type="InterPro" id="IPR036250">
    <property type="entry name" value="AcylCo_DH-like_C"/>
</dbReference>
<comment type="cofactor">
    <cofactor evidence="1 11">
        <name>FAD</name>
        <dbReference type="ChEBI" id="CHEBI:57692"/>
    </cofactor>
</comment>
<keyword evidence="6 11" id="KW-0560">Oxidoreductase</keyword>
<comment type="similarity">
    <text evidence="2 11">Belongs to the acyl-CoA dehydrogenase family.</text>
</comment>
<comment type="catalytic activity">
    <reaction evidence="10">
        <text>glutaryl-CoA + oxidized [electron-transfer flavoprotein] + 2 H(+) = (2E)-butenoyl-CoA + reduced [electron-transfer flavoprotein] + CO2</text>
        <dbReference type="Rhea" id="RHEA:13389"/>
        <dbReference type="Rhea" id="RHEA-COMP:10685"/>
        <dbReference type="Rhea" id="RHEA-COMP:10686"/>
        <dbReference type="ChEBI" id="CHEBI:15378"/>
        <dbReference type="ChEBI" id="CHEBI:16526"/>
        <dbReference type="ChEBI" id="CHEBI:57332"/>
        <dbReference type="ChEBI" id="CHEBI:57378"/>
        <dbReference type="ChEBI" id="CHEBI:57692"/>
        <dbReference type="ChEBI" id="CHEBI:58307"/>
        <dbReference type="EC" id="1.3.8.6"/>
    </reaction>
</comment>
<evidence type="ECO:0000256" key="6">
    <source>
        <dbReference type="ARBA" id="ARBA00023002"/>
    </source>
</evidence>
<accession>A0ABQ6JRM0</accession>
<sequence length="263" mass="27784">MARGEVIGCFGLTEPAGGSDPAAMTTNARRDGSDWVIDGTKRWIGLATIADVAVIWARDEGVRGFLVPTDAPGFTATAITGKFAMRSSIQCDITLDGVRLPADAALPEASGLSAPFACLTDARYGIAWGVTGIARACIDLAVEFTRERRLFGDALAAKQLTQDKLARMFVRYETSVLLALELARLKAAGPIDPVQISVGKLNNVQDAVAVAQAARQLLGGDGITSAYPVMRHLANLEAVRTYEGTDDIHALIIGRALTGHSAF</sequence>
<feature type="domain" description="Acyl-CoA dehydrogenase/oxidase C-terminal" evidence="12">
    <location>
        <begin position="111"/>
        <end position="257"/>
    </location>
</feature>
<dbReference type="EMBL" id="BSVA01000001">
    <property type="protein sequence ID" value="GMA90960.1"/>
    <property type="molecule type" value="Genomic_DNA"/>
</dbReference>
<evidence type="ECO:0000256" key="5">
    <source>
        <dbReference type="ARBA" id="ARBA00022946"/>
    </source>
</evidence>
<evidence type="ECO:0000256" key="9">
    <source>
        <dbReference type="ARBA" id="ARBA00039033"/>
    </source>
</evidence>
<proteinExistence type="inferred from homology"/>
<dbReference type="InterPro" id="IPR006091">
    <property type="entry name" value="Acyl-CoA_Oxase/DH_mid-dom"/>
</dbReference>
<comment type="pathway">
    <text evidence="8">Amino-acid metabolism; tryptophan metabolism.</text>
</comment>
<evidence type="ECO:0000256" key="2">
    <source>
        <dbReference type="ARBA" id="ARBA00009347"/>
    </source>
</evidence>
<dbReference type="Gene3D" id="2.40.110.10">
    <property type="entry name" value="Butyryl-CoA Dehydrogenase, subunit A, domain 2"/>
    <property type="match status" value="1"/>
</dbReference>
<dbReference type="Proteomes" id="UP001157069">
    <property type="component" value="Unassembled WGS sequence"/>
</dbReference>
<evidence type="ECO:0000256" key="3">
    <source>
        <dbReference type="ARBA" id="ARBA00022630"/>
    </source>
</evidence>
<dbReference type="PANTHER" id="PTHR42807:SF1">
    <property type="entry name" value="GLUTARYL-COA DEHYDROGENASE, MITOCHONDRIAL"/>
    <property type="match status" value="1"/>
</dbReference>
<dbReference type="Gene3D" id="1.20.140.10">
    <property type="entry name" value="Butyryl-CoA Dehydrogenase, subunit A, domain 3"/>
    <property type="match status" value="1"/>
</dbReference>
<dbReference type="InterPro" id="IPR009100">
    <property type="entry name" value="AcylCoA_DH/oxidase_NM_dom_sf"/>
</dbReference>
<dbReference type="Pfam" id="PF00441">
    <property type="entry name" value="Acyl-CoA_dh_1"/>
    <property type="match status" value="1"/>
</dbReference>
<evidence type="ECO:0000259" key="13">
    <source>
        <dbReference type="Pfam" id="PF02770"/>
    </source>
</evidence>
<evidence type="ECO:0000313" key="15">
    <source>
        <dbReference type="Proteomes" id="UP001157069"/>
    </source>
</evidence>
<feature type="domain" description="Acyl-CoA oxidase/dehydrogenase middle" evidence="13">
    <location>
        <begin position="9"/>
        <end position="98"/>
    </location>
</feature>
<evidence type="ECO:0000313" key="14">
    <source>
        <dbReference type="EMBL" id="GMA90960.1"/>
    </source>
</evidence>
<dbReference type="InterPro" id="IPR046373">
    <property type="entry name" value="Acyl-CoA_Oxase/DH_mid-dom_sf"/>
</dbReference>
<evidence type="ECO:0000256" key="7">
    <source>
        <dbReference type="ARBA" id="ARBA00037899"/>
    </source>
</evidence>
<dbReference type="InterPro" id="IPR006089">
    <property type="entry name" value="Acyl-CoA_DH_CS"/>
</dbReference>
<dbReference type="SUPFAM" id="SSF56645">
    <property type="entry name" value="Acyl-CoA dehydrogenase NM domain-like"/>
    <property type="match status" value="1"/>
</dbReference>
<comment type="caution">
    <text evidence="14">The sequence shown here is derived from an EMBL/GenBank/DDBJ whole genome shotgun (WGS) entry which is preliminary data.</text>
</comment>
<dbReference type="PANTHER" id="PTHR42807">
    <property type="entry name" value="GLUTARYL-COA DEHYDROGENASE, MITOCHONDRIAL"/>
    <property type="match status" value="1"/>
</dbReference>
<keyword evidence="4 11" id="KW-0274">FAD</keyword>
<keyword evidence="5" id="KW-0809">Transit peptide</keyword>
<dbReference type="EC" id="1.3.8.6" evidence="9"/>